<dbReference type="PANTHER" id="PTHR43539:SF91">
    <property type="entry name" value="FAD-DEPENDENT URATE HYDROXYLASE"/>
    <property type="match status" value="1"/>
</dbReference>
<comment type="caution">
    <text evidence="3">The sequence shown here is derived from an EMBL/GenBank/DDBJ whole genome shotgun (WGS) entry which is preliminary data.</text>
</comment>
<keyword evidence="1" id="KW-0560">Oxidoreductase</keyword>
<reference evidence="3 4" key="1">
    <citation type="submission" date="2023-08" db="EMBL/GenBank/DDBJ databases">
        <title>Alcaligenaceae gen. nov., a novel taxon isolated from the sludge of Yixing Pesticide Factory.</title>
        <authorList>
            <person name="Ruan L."/>
        </authorList>
    </citation>
    <scope>NUCLEOTIDE SEQUENCE [LARGE SCALE GENOMIC DNA]</scope>
    <source>
        <strain evidence="3 4">LG-2</strain>
    </source>
</reference>
<keyword evidence="4" id="KW-1185">Reference proteome</keyword>
<dbReference type="InterPro" id="IPR038732">
    <property type="entry name" value="HpyO/CreE_NAD-binding"/>
</dbReference>
<dbReference type="Gene3D" id="3.50.50.60">
    <property type="entry name" value="FAD/NAD(P)-binding domain"/>
    <property type="match status" value="1"/>
</dbReference>
<dbReference type="Proteomes" id="UP001232156">
    <property type="component" value="Unassembled WGS sequence"/>
</dbReference>
<organism evidence="3 4">
    <name type="scientific">Yanghanlia caeni</name>
    <dbReference type="NCBI Taxonomy" id="3064283"/>
    <lineage>
        <taxon>Bacteria</taxon>
        <taxon>Pseudomonadati</taxon>
        <taxon>Pseudomonadota</taxon>
        <taxon>Betaproteobacteria</taxon>
        <taxon>Burkholderiales</taxon>
        <taxon>Alcaligenaceae</taxon>
        <taxon>Yanghanlia</taxon>
    </lineage>
</organism>
<protein>
    <submittedName>
        <fullName evidence="3">NAD(P)-binding domain-containing protein</fullName>
    </submittedName>
</protein>
<evidence type="ECO:0000313" key="3">
    <source>
        <dbReference type="EMBL" id="MDR4126386.1"/>
    </source>
</evidence>
<dbReference type="RefSeq" id="WP_347287212.1">
    <property type="nucleotide sequence ID" value="NZ_JAUZQE010000023.1"/>
</dbReference>
<evidence type="ECO:0000256" key="1">
    <source>
        <dbReference type="ARBA" id="ARBA00023002"/>
    </source>
</evidence>
<evidence type="ECO:0000313" key="4">
    <source>
        <dbReference type="Proteomes" id="UP001232156"/>
    </source>
</evidence>
<gene>
    <name evidence="3" type="ORF">Q8947_10385</name>
</gene>
<evidence type="ECO:0000259" key="2">
    <source>
        <dbReference type="Pfam" id="PF13454"/>
    </source>
</evidence>
<name>A0ABU1D7G2_9BURK</name>
<dbReference type="InterPro" id="IPR036188">
    <property type="entry name" value="FAD/NAD-bd_sf"/>
</dbReference>
<sequence length="493" mass="53482">MNPIFYHSALPDLEQRLQYDLELLGLPEKPWMPQRTVHGQPLLDVAVIGGGMAGLTAAAALTFMGIGNIGVYDAAAAGAEGQWTTHARMQTLRSPKELAGPALGIPSLTFRAWYTQQHGEAGWEELDRIPRLVWHAYLQWYRQVLGLPVHNLHRLERVSQVDATGIKGPIARLRFATGNGTAYREVYARHVVLATGLDGLGGPNILPGVAALDRRFWRHSSEAIDFAVLRDKTVAIIGGSDSALYAAATALEAGAREVNVYVRSTGYTQINYWKAFTHAGHRYGYAALTPGERANVLGFLQAQRTPPARGTLQRLQSAENLLIHFGESLSGFHETHGQIAFTTRAGHAGSADFLVLATGYVTDPQRRPELAELVPHMRFFDAGALDGRLPLQGGVIPRLNGDFSFSARYADACALLAQVHCFTSQALLSLGKICGDIPGISAGAQKLAQGIAAKLYRAEHAWQCDTLRLYNELEVSDEALQALHARAAACPVS</sequence>
<dbReference type="InterPro" id="IPR050982">
    <property type="entry name" value="Auxin_biosynth/cation_transpt"/>
</dbReference>
<proteinExistence type="predicted"/>
<feature type="domain" description="FAD-dependent urate hydroxylase HpyO/Asp monooxygenase CreE-like FAD/NAD(P)-binding" evidence="2">
    <location>
        <begin position="46"/>
        <end position="196"/>
    </location>
</feature>
<dbReference type="PANTHER" id="PTHR43539">
    <property type="entry name" value="FLAVIN-BINDING MONOOXYGENASE-LIKE PROTEIN (AFU_ORTHOLOGUE AFUA_4G09220)"/>
    <property type="match status" value="1"/>
</dbReference>
<dbReference type="EMBL" id="JAUZQE010000023">
    <property type="protein sequence ID" value="MDR4126386.1"/>
    <property type="molecule type" value="Genomic_DNA"/>
</dbReference>
<accession>A0ABU1D7G2</accession>
<dbReference type="PRINTS" id="PR00411">
    <property type="entry name" value="PNDRDTASEI"/>
</dbReference>
<dbReference type="SUPFAM" id="SSF51905">
    <property type="entry name" value="FAD/NAD(P)-binding domain"/>
    <property type="match status" value="1"/>
</dbReference>
<dbReference type="Pfam" id="PF13454">
    <property type="entry name" value="NAD_binding_9"/>
    <property type="match status" value="1"/>
</dbReference>